<feature type="active site" evidence="1">
    <location>
        <position position="190"/>
    </location>
</feature>
<feature type="binding site" evidence="1">
    <location>
        <position position="193"/>
    </location>
    <ligand>
        <name>Zn(2+)</name>
        <dbReference type="ChEBI" id="CHEBI:29105"/>
        <note>catalytic</note>
    </ligand>
</feature>
<dbReference type="SUPFAM" id="SSF55486">
    <property type="entry name" value="Metalloproteases ('zincins'), catalytic domain"/>
    <property type="match status" value="1"/>
</dbReference>
<keyword evidence="1" id="KW-0482">Metalloprotease</keyword>
<dbReference type="Proteomes" id="UP000521017">
    <property type="component" value="Unassembled WGS sequence"/>
</dbReference>
<dbReference type="CDD" id="cd04280">
    <property type="entry name" value="ZnMc_astacin_like"/>
    <property type="match status" value="1"/>
</dbReference>
<sequence>MKNKALLVAAALMALSSACKKQNNQENQLTDSKNKDCNCTIEQASPDSKAEIITFGKGSKQFKIEKKDGQYILGGDMVLNEQQVAFLKRKYDQTGTVTESTFVDEFKKRWPGGVVYYAIDPALPANKQAWVTGAISHWETNTKLTFVARTTQANYVYFTPGSGCSSSVGMTGKRQNITLGNCSLGSTIHEIGHAIGLLHEQSRADRDDYIIINTDNIEDGKEHNFQTYVERGLTGGETGALDFGSIMMYPSSAFSSNGKPTITKLDGTTFTAQRNGLSAGDLTGIKYLYPDSVFQAN</sequence>
<dbReference type="PANTHER" id="PTHR10127">
    <property type="entry name" value="DISCOIDIN, CUB, EGF, LAMININ , AND ZINC METALLOPROTEASE DOMAIN CONTAINING"/>
    <property type="match status" value="1"/>
</dbReference>
<accession>A0A7X0MJ53</accession>
<evidence type="ECO:0000313" key="4">
    <source>
        <dbReference type="EMBL" id="MBB6500809.1"/>
    </source>
</evidence>
<keyword evidence="1" id="KW-0862">Zinc</keyword>
<feature type="binding site" evidence="1">
    <location>
        <position position="199"/>
    </location>
    <ligand>
        <name>Zn(2+)</name>
        <dbReference type="ChEBI" id="CHEBI:29105"/>
        <note>catalytic</note>
    </ligand>
</feature>
<evidence type="ECO:0000256" key="1">
    <source>
        <dbReference type="PROSITE-ProRule" id="PRU01211"/>
    </source>
</evidence>
<dbReference type="Pfam" id="PF01400">
    <property type="entry name" value="Astacin"/>
    <property type="match status" value="1"/>
</dbReference>
<reference evidence="4 5" key="1">
    <citation type="submission" date="2020-08" db="EMBL/GenBank/DDBJ databases">
        <title>Genomic Encyclopedia of Type Strains, Phase IV (KMG-V): Genome sequencing to study the core and pangenomes of soil and plant-associated prokaryotes.</title>
        <authorList>
            <person name="Whitman W."/>
        </authorList>
    </citation>
    <scope>NUCLEOTIDE SEQUENCE [LARGE SCALE GENOMIC DNA]</scope>
    <source>
        <strain evidence="4 5">M2T3</strain>
    </source>
</reference>
<feature type="domain" description="Peptidase M12A" evidence="3">
    <location>
        <begin position="100"/>
        <end position="292"/>
    </location>
</feature>
<dbReference type="Gene3D" id="3.40.390.10">
    <property type="entry name" value="Collagenase (Catalytic Domain)"/>
    <property type="match status" value="1"/>
</dbReference>
<comment type="caution">
    <text evidence="4">The sequence shown here is derived from an EMBL/GenBank/DDBJ whole genome shotgun (WGS) entry which is preliminary data.</text>
</comment>
<feature type="signal peptide" evidence="2">
    <location>
        <begin position="1"/>
        <end position="21"/>
    </location>
</feature>
<dbReference type="GO" id="GO:0004222">
    <property type="term" value="F:metalloendopeptidase activity"/>
    <property type="evidence" value="ECO:0007669"/>
    <property type="project" value="UniProtKB-UniRule"/>
</dbReference>
<dbReference type="RefSeq" id="WP_184625961.1">
    <property type="nucleotide sequence ID" value="NZ_JACHCC010000007.1"/>
</dbReference>
<feature type="binding site" evidence="1">
    <location>
        <position position="189"/>
    </location>
    <ligand>
        <name>Zn(2+)</name>
        <dbReference type="ChEBI" id="CHEBI:29105"/>
        <note>catalytic</note>
    </ligand>
</feature>
<dbReference type="InterPro" id="IPR024079">
    <property type="entry name" value="MetalloPept_cat_dom_sf"/>
</dbReference>
<dbReference type="EMBL" id="JACHCC010000007">
    <property type="protein sequence ID" value="MBB6500809.1"/>
    <property type="molecule type" value="Genomic_DNA"/>
</dbReference>
<dbReference type="AlphaFoldDB" id="A0A7X0MJ53"/>
<keyword evidence="2" id="KW-0732">Signal</keyword>
<comment type="caution">
    <text evidence="1">Lacks conserved residue(s) required for the propagation of feature annotation.</text>
</comment>
<keyword evidence="1" id="KW-0479">Metal-binding</keyword>
<dbReference type="PRINTS" id="PR00480">
    <property type="entry name" value="ASTACIN"/>
</dbReference>
<dbReference type="InterPro" id="IPR001506">
    <property type="entry name" value="Peptidase_M12A"/>
</dbReference>
<evidence type="ECO:0000259" key="3">
    <source>
        <dbReference type="PROSITE" id="PS51864"/>
    </source>
</evidence>
<proteinExistence type="predicted"/>
<comment type="cofactor">
    <cofactor evidence="1">
        <name>Zn(2+)</name>
        <dbReference type="ChEBI" id="CHEBI:29105"/>
    </cofactor>
    <text evidence="1">Binds 1 zinc ion per subunit.</text>
</comment>
<dbReference type="InterPro" id="IPR034035">
    <property type="entry name" value="Astacin-like_dom"/>
</dbReference>
<evidence type="ECO:0000256" key="2">
    <source>
        <dbReference type="SAM" id="SignalP"/>
    </source>
</evidence>
<keyword evidence="1" id="KW-0378">Hydrolase</keyword>
<dbReference type="InterPro" id="IPR006026">
    <property type="entry name" value="Peptidase_Metallo"/>
</dbReference>
<dbReference type="GO" id="GO:0006508">
    <property type="term" value="P:proteolysis"/>
    <property type="evidence" value="ECO:0007669"/>
    <property type="project" value="UniProtKB-KW"/>
</dbReference>
<dbReference type="PROSITE" id="PS51864">
    <property type="entry name" value="ASTACIN"/>
    <property type="match status" value="1"/>
</dbReference>
<gene>
    <name evidence="4" type="ORF">HDF25_002968</name>
</gene>
<protein>
    <recommendedName>
        <fullName evidence="3">Peptidase M12A domain-containing protein</fullName>
    </recommendedName>
</protein>
<dbReference type="PANTHER" id="PTHR10127:SF850">
    <property type="entry name" value="METALLOENDOPEPTIDASE"/>
    <property type="match status" value="1"/>
</dbReference>
<dbReference type="GO" id="GO:0008270">
    <property type="term" value="F:zinc ion binding"/>
    <property type="evidence" value="ECO:0007669"/>
    <property type="project" value="UniProtKB-UniRule"/>
</dbReference>
<organism evidence="4 5">
    <name type="scientific">Pedobacter cryoconitis</name>
    <dbReference type="NCBI Taxonomy" id="188932"/>
    <lineage>
        <taxon>Bacteria</taxon>
        <taxon>Pseudomonadati</taxon>
        <taxon>Bacteroidota</taxon>
        <taxon>Sphingobacteriia</taxon>
        <taxon>Sphingobacteriales</taxon>
        <taxon>Sphingobacteriaceae</taxon>
        <taxon>Pedobacter</taxon>
    </lineage>
</organism>
<feature type="chain" id="PRO_5031138916" description="Peptidase M12A domain-containing protein" evidence="2">
    <location>
        <begin position="22"/>
        <end position="297"/>
    </location>
</feature>
<keyword evidence="1" id="KW-0645">Protease</keyword>
<dbReference type="PROSITE" id="PS51257">
    <property type="entry name" value="PROKAR_LIPOPROTEIN"/>
    <property type="match status" value="1"/>
</dbReference>
<evidence type="ECO:0000313" key="5">
    <source>
        <dbReference type="Proteomes" id="UP000521017"/>
    </source>
</evidence>
<name>A0A7X0MJ53_9SPHI</name>
<dbReference type="SMART" id="SM00235">
    <property type="entry name" value="ZnMc"/>
    <property type="match status" value="1"/>
</dbReference>